<name>B7S8A5_9HYME</name>
<keyword evidence="1" id="KW-0732">Signal</keyword>
<dbReference type="EMBL" id="EF710644">
    <property type="protein sequence ID" value="ACE75129.1"/>
    <property type="molecule type" value="Genomic_DNA"/>
</dbReference>
<reference evidence="2" key="1">
    <citation type="submission" date="2007-06" db="EMBL/GenBank/DDBJ databases">
        <title>Bracovirus Evolution: Comparative Genomics of Multiple Viral and Proviral Genomes.</title>
        <authorList>
            <person name="Desjardins C.A."/>
            <person name="Gundersen-Rindal D.E."/>
            <person name="Hostetler J.B."/>
            <person name="Tallon L.J."/>
            <person name="Utterback T.R."/>
            <person name="Fuester R.W."/>
            <person name="Schatz M.C."/>
            <person name="Pedroni M.J."/>
            <person name="Fadrosh D.W."/>
            <person name="Haas B.J."/>
            <person name="Toms B.S."/>
            <person name="Chen D."/>
            <person name="Nene V."/>
        </authorList>
    </citation>
    <scope>NUCLEOTIDE SEQUENCE</scope>
</reference>
<organism evidence="2">
    <name type="scientific">Glyptapanteles flavicoxis</name>
    <dbReference type="NCBI Taxonomy" id="463051"/>
    <lineage>
        <taxon>Eukaryota</taxon>
        <taxon>Metazoa</taxon>
        <taxon>Ecdysozoa</taxon>
        <taxon>Arthropoda</taxon>
        <taxon>Hexapoda</taxon>
        <taxon>Insecta</taxon>
        <taxon>Pterygota</taxon>
        <taxon>Neoptera</taxon>
        <taxon>Endopterygota</taxon>
        <taxon>Hymenoptera</taxon>
        <taxon>Apocrita</taxon>
        <taxon>Ichneumonoidea</taxon>
        <taxon>Braconidae</taxon>
        <taxon>Microgastrinae</taxon>
        <taxon>Glyptapanteles</taxon>
    </lineage>
</organism>
<accession>B7S8A5</accession>
<protein>
    <submittedName>
        <fullName evidence="2">EP1-like protein</fullName>
    </submittedName>
</protein>
<feature type="signal peptide" evidence="1">
    <location>
        <begin position="1"/>
        <end position="19"/>
    </location>
</feature>
<sequence length="251" mass="28366">MFSKVVVVVLAMLGGTILGAPSSTTPTDERRQVVQYLNCSILTGNSIEISNTEFIEIESPCKIRASKIVLNNNVFPTFEKQLDISAENITIINNLFYGSQQDHRIVGNQIYLSTNVYVGQHQIHEVVGINVMVINNIYDGDYRVVKLMGNTFTETHNIYAGNSVSHNMTASRAEELFEEYSLELSSYLKYVALKSITAIQTNNYYIDTHFNELPSGSVVTYLARVFSGIKIFRKFDATISEQIRELYEQNF</sequence>
<feature type="chain" id="PRO_5002863112" evidence="1">
    <location>
        <begin position="20"/>
        <end position="251"/>
    </location>
</feature>
<dbReference type="AlphaFoldDB" id="B7S8A5"/>
<proteinExistence type="predicted"/>
<evidence type="ECO:0000313" key="2">
    <source>
        <dbReference type="EMBL" id="ACE75129.1"/>
    </source>
</evidence>
<gene>
    <name evidence="2" type="ORF">GFP_L7_0710</name>
</gene>
<evidence type="ECO:0000256" key="1">
    <source>
        <dbReference type="SAM" id="SignalP"/>
    </source>
</evidence>